<comment type="caution">
    <text evidence="3">The sequence shown here is derived from an EMBL/GenBank/DDBJ whole genome shotgun (WGS) entry which is preliminary data.</text>
</comment>
<dbReference type="InterPro" id="IPR051144">
    <property type="entry name" value="Formin_homology_domain"/>
</dbReference>
<feature type="compositionally biased region" description="Low complexity" evidence="1">
    <location>
        <begin position="726"/>
        <end position="746"/>
    </location>
</feature>
<feature type="chain" id="PRO_5040333694" description="Secreted protein" evidence="2">
    <location>
        <begin position="22"/>
        <end position="772"/>
    </location>
</feature>
<sequence length="772" mass="80432">MLSQFIFNAAALTFFVAYTFSASTSSNQGSSSKLISSTRDSNTNSTRISTSTTSIISQKSSSSSTKLILTSSNTSKPSVTKSSSEKVSRSSISLSSLQTSESTVSLTSSNSTRPTSSSTSTSRSSVTKATSSSTIDTAKPGSSTKAVLSPTSSSENPTTTSKATSSSVFPTPPQNVVITSGPDTITLGPQTSTETGNFESKQTSISGLIDNSATTTSRDGHNTILPIWFLSDDIGIIKLPPANLPVGGIIPPPPGFPPLFIGSDGKPTAAGPPEGTKDPQTTSQDKPTSTNDSKTSENPTSTEQTTTKATSSTSSTISTSSSSKPTYTASCGTCINYQGDGESVPADNGGNDSDDSNTSKRSLAGRIHIPLHKRADDFDTFNPGTSDACQLAQRLKIPNYPTPPNLPKKAGAGADMWWIMTEVTAPNTCPVLDYRKVTDSAVESERINPADANAYKKGGDWSQKDPTVNVDHVYELSILKQYFSSRINSKNCKEFKSIFDVADKGTPQINAIKAQFFSNAFSNPSGGDKNLAYVYELAIAMKLTNDKEVSPIFKKTNNRIYAALLGMDALIDAANCGSSTTPIIIGDWASEYEKWITNLLNTAGTNVNSKISAILSDNNKLGPSARVGPGSTTGADGIATATTNSVGNGVSAFLQAYPTPNAFTLDVGALLEFPTTSTLVIKRQACSKPISSGATSTSVPPETSSPTNSTSTPIESTVTETSQPPSTTVSSIAQTSTSTSSAPLPTSCPDGCTCTEAPEGGCFCLCARGGKF</sequence>
<evidence type="ECO:0000313" key="3">
    <source>
        <dbReference type="EMBL" id="CAG8973139.1"/>
    </source>
</evidence>
<reference evidence="3" key="1">
    <citation type="submission" date="2021-07" db="EMBL/GenBank/DDBJ databases">
        <authorList>
            <person name="Durling M."/>
        </authorList>
    </citation>
    <scope>NUCLEOTIDE SEQUENCE</scope>
</reference>
<evidence type="ECO:0000256" key="2">
    <source>
        <dbReference type="SAM" id="SignalP"/>
    </source>
</evidence>
<gene>
    <name evidence="3" type="ORF">HYALB_00008670</name>
</gene>
<feature type="compositionally biased region" description="Low complexity" evidence="1">
    <location>
        <begin position="23"/>
        <end position="82"/>
    </location>
</feature>
<evidence type="ECO:0000313" key="4">
    <source>
        <dbReference type="Proteomes" id="UP000701801"/>
    </source>
</evidence>
<keyword evidence="2" id="KW-0732">Signal</keyword>
<name>A0A9N9Q2V6_9HELO</name>
<dbReference type="Proteomes" id="UP000701801">
    <property type="component" value="Unassembled WGS sequence"/>
</dbReference>
<dbReference type="AlphaFoldDB" id="A0A9N9Q2V6"/>
<keyword evidence="4" id="KW-1185">Reference proteome</keyword>
<dbReference type="PANTHER" id="PTHR45733:SF7">
    <property type="entry name" value="C2 TENSIN-TYPE DOMAIN-CONTAINING PROTEIN"/>
    <property type="match status" value="1"/>
</dbReference>
<feature type="signal peptide" evidence="2">
    <location>
        <begin position="1"/>
        <end position="21"/>
    </location>
</feature>
<dbReference type="PANTHER" id="PTHR45733">
    <property type="entry name" value="FORMIN-J"/>
    <property type="match status" value="1"/>
</dbReference>
<proteinExistence type="predicted"/>
<feature type="compositionally biased region" description="Low complexity" evidence="1">
    <location>
        <begin position="89"/>
        <end position="134"/>
    </location>
</feature>
<feature type="compositionally biased region" description="Low complexity" evidence="1">
    <location>
        <begin position="149"/>
        <end position="161"/>
    </location>
</feature>
<accession>A0A9N9Q2V6</accession>
<feature type="compositionally biased region" description="Polar residues" evidence="1">
    <location>
        <begin position="162"/>
        <end position="203"/>
    </location>
</feature>
<feature type="region of interest" description="Disordered" evidence="1">
    <location>
        <begin position="255"/>
        <end position="327"/>
    </location>
</feature>
<feature type="region of interest" description="Disordered" evidence="1">
    <location>
        <begin position="342"/>
        <end position="364"/>
    </location>
</feature>
<evidence type="ECO:0008006" key="5">
    <source>
        <dbReference type="Google" id="ProtNLM"/>
    </source>
</evidence>
<feature type="compositionally biased region" description="Low complexity" evidence="1">
    <location>
        <begin position="300"/>
        <end position="327"/>
    </location>
</feature>
<dbReference type="EMBL" id="CAJVRM010000064">
    <property type="protein sequence ID" value="CAG8973139.1"/>
    <property type="molecule type" value="Genomic_DNA"/>
</dbReference>
<feature type="compositionally biased region" description="Low complexity" evidence="1">
    <location>
        <begin position="695"/>
        <end position="717"/>
    </location>
</feature>
<feature type="region of interest" description="Disordered" evidence="1">
    <location>
        <begin position="23"/>
        <end position="203"/>
    </location>
</feature>
<dbReference type="OrthoDB" id="3257981at2759"/>
<feature type="region of interest" description="Disordered" evidence="1">
    <location>
        <begin position="690"/>
        <end position="746"/>
    </location>
</feature>
<organism evidence="3 4">
    <name type="scientific">Hymenoscyphus albidus</name>
    <dbReference type="NCBI Taxonomy" id="595503"/>
    <lineage>
        <taxon>Eukaryota</taxon>
        <taxon>Fungi</taxon>
        <taxon>Dikarya</taxon>
        <taxon>Ascomycota</taxon>
        <taxon>Pezizomycotina</taxon>
        <taxon>Leotiomycetes</taxon>
        <taxon>Helotiales</taxon>
        <taxon>Helotiaceae</taxon>
        <taxon>Hymenoscyphus</taxon>
    </lineage>
</organism>
<feature type="compositionally biased region" description="Polar residues" evidence="1">
    <location>
        <begin position="278"/>
        <end position="299"/>
    </location>
</feature>
<evidence type="ECO:0000256" key="1">
    <source>
        <dbReference type="SAM" id="MobiDB-lite"/>
    </source>
</evidence>
<protein>
    <recommendedName>
        <fullName evidence="5">Secreted protein</fullName>
    </recommendedName>
</protein>